<reference evidence="10 11" key="1">
    <citation type="journal article" date="2011" name="Science">
        <title>The ecoresponsive genome of Daphnia pulex.</title>
        <authorList>
            <person name="Colbourne J.K."/>
            <person name="Pfrender M.E."/>
            <person name="Gilbert D."/>
            <person name="Thomas W.K."/>
            <person name="Tucker A."/>
            <person name="Oakley T.H."/>
            <person name="Tokishita S."/>
            <person name="Aerts A."/>
            <person name="Arnold G.J."/>
            <person name="Basu M.K."/>
            <person name="Bauer D.J."/>
            <person name="Caceres C.E."/>
            <person name="Carmel L."/>
            <person name="Casola C."/>
            <person name="Choi J.H."/>
            <person name="Detter J.C."/>
            <person name="Dong Q."/>
            <person name="Dusheyko S."/>
            <person name="Eads B.D."/>
            <person name="Frohlich T."/>
            <person name="Geiler-Samerotte K.A."/>
            <person name="Gerlach D."/>
            <person name="Hatcher P."/>
            <person name="Jogdeo S."/>
            <person name="Krijgsveld J."/>
            <person name="Kriventseva E.V."/>
            <person name="Kultz D."/>
            <person name="Laforsch C."/>
            <person name="Lindquist E."/>
            <person name="Lopez J."/>
            <person name="Manak J.R."/>
            <person name="Muller J."/>
            <person name="Pangilinan J."/>
            <person name="Patwardhan R.P."/>
            <person name="Pitluck S."/>
            <person name="Pritham E.J."/>
            <person name="Rechtsteiner A."/>
            <person name="Rho M."/>
            <person name="Rogozin I.B."/>
            <person name="Sakarya O."/>
            <person name="Salamov A."/>
            <person name="Schaack S."/>
            <person name="Shapiro H."/>
            <person name="Shiga Y."/>
            <person name="Skalitzky C."/>
            <person name="Smith Z."/>
            <person name="Souvorov A."/>
            <person name="Sung W."/>
            <person name="Tang Z."/>
            <person name="Tsuchiya D."/>
            <person name="Tu H."/>
            <person name="Vos H."/>
            <person name="Wang M."/>
            <person name="Wolf Y.I."/>
            <person name="Yamagata H."/>
            <person name="Yamada T."/>
            <person name="Ye Y."/>
            <person name="Shaw J.R."/>
            <person name="Andrews J."/>
            <person name="Crease T.J."/>
            <person name="Tang H."/>
            <person name="Lucas S.M."/>
            <person name="Robertson H.M."/>
            <person name="Bork P."/>
            <person name="Koonin E.V."/>
            <person name="Zdobnov E.M."/>
            <person name="Grigoriev I.V."/>
            <person name="Lynch M."/>
            <person name="Boore J.L."/>
        </authorList>
    </citation>
    <scope>NUCLEOTIDE SEQUENCE [LARGE SCALE GENOMIC DNA]</scope>
</reference>
<evidence type="ECO:0000313" key="10">
    <source>
        <dbReference type="EMBL" id="EFX77587.1"/>
    </source>
</evidence>
<dbReference type="InterPro" id="IPR020845">
    <property type="entry name" value="AMP-binding_CS"/>
</dbReference>
<comment type="catalytic activity">
    <reaction evidence="7">
        <text>a medium-chain fatty acid + ATP + CoA = a medium-chain fatty acyl-CoA + AMP + diphosphate</text>
        <dbReference type="Rhea" id="RHEA:48340"/>
        <dbReference type="ChEBI" id="CHEBI:30616"/>
        <dbReference type="ChEBI" id="CHEBI:33019"/>
        <dbReference type="ChEBI" id="CHEBI:57287"/>
        <dbReference type="ChEBI" id="CHEBI:59558"/>
        <dbReference type="ChEBI" id="CHEBI:90546"/>
        <dbReference type="ChEBI" id="CHEBI:456215"/>
        <dbReference type="EC" id="6.2.1.2"/>
    </reaction>
</comment>
<gene>
    <name evidence="10" type="ORF">DAPPUDRAFT_54086</name>
</gene>
<dbReference type="FunFam" id="3.40.50.12780:FF:000003">
    <property type="entry name" value="Long-chain-fatty-acid--CoA ligase FadD"/>
    <property type="match status" value="1"/>
</dbReference>
<dbReference type="STRING" id="6669.E9GSF1"/>
<dbReference type="Proteomes" id="UP000000305">
    <property type="component" value="Unassembled WGS sequence"/>
</dbReference>
<dbReference type="KEGG" id="dpx:DAPPUDRAFT_54086"/>
<dbReference type="EMBL" id="GL732562">
    <property type="protein sequence ID" value="EFX77587.1"/>
    <property type="molecule type" value="Genomic_DNA"/>
</dbReference>
<sequence length="577" mass="64491">MGIINFNTSNRTKENRKYETSYVCGPGSTPLLGLTIGQLLENTANKYGDREAVVVIHQNIRKTYQQLLNDANQLAAGFVSLKLKRGDRIGIWGPNSYEWALTQWGAARAGLILVVNINPSYQPLELKYALNKVGIKTLVAAESFKNLDYFSILNEAVPEIKETKEMDFIKSREVPTLESVIMISDRIEKGTWRFQDIMQMGGNNELKEIGGIQSKIQFDEPANIQFTSGTTGSPKGATLTHHNIVNNGYLMGLRTGYHLKAHRLCLPVPLYHCFGCVMGVLSAVSHGGSYVLSSPAFSARKAVKAVEQERCTSLYGTPTMFVDILNLPDLKSYDLSSLSTGYMAGAPCPQSIVKAVVHDLHMKDFVVAYGMTETSPVTFSGYSSDPLEVRHSTIGFPSDYTEVKVVNEDGHIVPINTPGELYTRGYSNMLKYWNDDEKTKEMISVDRWLRTGDIAVIDENGYGQIVGRAKDMLIRGGENIYPREIEELLHTHPAVAEVHVIGVPDVRLGEEVCAWIRLRPGCVATEDDLRNFCRDKVAYFKVPKYILFRDDFPKTVTGKIQKFRMREITVAELNFDS</sequence>
<dbReference type="OMA" id="ELNMTEY"/>
<proteinExistence type="inferred from homology"/>
<dbReference type="PROSITE" id="PS00455">
    <property type="entry name" value="AMP_BINDING"/>
    <property type="match status" value="1"/>
</dbReference>
<feature type="domain" description="AMP-binding enzyme C-terminal" evidence="9">
    <location>
        <begin position="484"/>
        <end position="559"/>
    </location>
</feature>
<name>E9GSF1_DAPPU</name>
<comment type="catalytic activity">
    <reaction evidence="6">
        <text>octanoate + ATP + CoA = octanoyl-CoA + AMP + diphosphate</text>
        <dbReference type="Rhea" id="RHEA:33631"/>
        <dbReference type="ChEBI" id="CHEBI:25646"/>
        <dbReference type="ChEBI" id="CHEBI:30616"/>
        <dbReference type="ChEBI" id="CHEBI:33019"/>
        <dbReference type="ChEBI" id="CHEBI:57287"/>
        <dbReference type="ChEBI" id="CHEBI:57386"/>
        <dbReference type="ChEBI" id="CHEBI:456215"/>
    </reaction>
</comment>
<dbReference type="PANTHER" id="PTHR43201:SF5">
    <property type="entry name" value="MEDIUM-CHAIN ACYL-COA LIGASE ACSF2, MITOCHONDRIAL"/>
    <property type="match status" value="1"/>
</dbReference>
<evidence type="ECO:0000256" key="7">
    <source>
        <dbReference type="ARBA" id="ARBA00048277"/>
    </source>
</evidence>
<accession>E9GSF1</accession>
<dbReference type="InterPro" id="IPR042099">
    <property type="entry name" value="ANL_N_sf"/>
</dbReference>
<evidence type="ECO:0000256" key="3">
    <source>
        <dbReference type="ARBA" id="ARBA00037247"/>
    </source>
</evidence>
<evidence type="ECO:0000256" key="2">
    <source>
        <dbReference type="ARBA" id="ARBA00022598"/>
    </source>
</evidence>
<dbReference type="eggNOG" id="KOG1177">
    <property type="taxonomic scope" value="Eukaryota"/>
</dbReference>
<comment type="similarity">
    <text evidence="1">Belongs to the ATP-dependent AMP-binding enzyme family.</text>
</comment>
<evidence type="ECO:0000256" key="1">
    <source>
        <dbReference type="ARBA" id="ARBA00006432"/>
    </source>
</evidence>
<dbReference type="Pfam" id="PF13193">
    <property type="entry name" value="AMP-binding_C"/>
    <property type="match status" value="1"/>
</dbReference>
<dbReference type="InterPro" id="IPR000873">
    <property type="entry name" value="AMP-dep_synth/lig_dom"/>
</dbReference>
<feature type="domain" description="AMP-dependent synthetase/ligase" evidence="8">
    <location>
        <begin position="40"/>
        <end position="433"/>
    </location>
</feature>
<protein>
    <recommendedName>
        <fullName evidence="5">Medium-chain acyl-CoA ligase ACSF2, mitochondrial</fullName>
        <ecNumber evidence="4">6.2.1.2</ecNumber>
    </recommendedName>
</protein>
<dbReference type="InParanoid" id="E9GSF1"/>
<dbReference type="OrthoDB" id="10253115at2759"/>
<comment type="function">
    <text evidence="3">Acyl-CoA synthases catalyze the initial reaction in fatty acid metabolism, by forming a thioester with CoA. Has some preference toward medium-chain substrates. Plays a role in adipocyte differentiation.</text>
</comment>
<dbReference type="GO" id="GO:0006631">
    <property type="term" value="P:fatty acid metabolic process"/>
    <property type="evidence" value="ECO:0000318"/>
    <property type="project" value="GO_Central"/>
</dbReference>
<dbReference type="FunCoup" id="E9GSF1">
    <property type="interactions" value="407"/>
</dbReference>
<dbReference type="HOGENOM" id="CLU_000022_59_7_1"/>
<keyword evidence="2" id="KW-0436">Ligase</keyword>
<dbReference type="InterPro" id="IPR025110">
    <property type="entry name" value="AMP-bd_C"/>
</dbReference>
<dbReference type="Gene3D" id="3.30.300.30">
    <property type="match status" value="1"/>
</dbReference>
<dbReference type="PANTHER" id="PTHR43201">
    <property type="entry name" value="ACYL-COA SYNTHETASE"/>
    <property type="match status" value="1"/>
</dbReference>
<dbReference type="EC" id="6.2.1.2" evidence="4"/>
<evidence type="ECO:0000256" key="4">
    <source>
        <dbReference type="ARBA" id="ARBA00039009"/>
    </source>
</evidence>
<dbReference type="SUPFAM" id="SSF56801">
    <property type="entry name" value="Acetyl-CoA synthetase-like"/>
    <property type="match status" value="1"/>
</dbReference>
<organism evidence="10 11">
    <name type="scientific">Daphnia pulex</name>
    <name type="common">Water flea</name>
    <dbReference type="NCBI Taxonomy" id="6669"/>
    <lineage>
        <taxon>Eukaryota</taxon>
        <taxon>Metazoa</taxon>
        <taxon>Ecdysozoa</taxon>
        <taxon>Arthropoda</taxon>
        <taxon>Crustacea</taxon>
        <taxon>Branchiopoda</taxon>
        <taxon>Diplostraca</taxon>
        <taxon>Cladocera</taxon>
        <taxon>Anomopoda</taxon>
        <taxon>Daphniidae</taxon>
        <taxon>Daphnia</taxon>
    </lineage>
</organism>
<dbReference type="CDD" id="cd05917">
    <property type="entry name" value="FACL_like_2"/>
    <property type="match status" value="1"/>
</dbReference>
<dbReference type="Pfam" id="PF00501">
    <property type="entry name" value="AMP-binding"/>
    <property type="match status" value="1"/>
</dbReference>
<evidence type="ECO:0000256" key="5">
    <source>
        <dbReference type="ARBA" id="ARBA00039638"/>
    </source>
</evidence>
<dbReference type="AlphaFoldDB" id="E9GSF1"/>
<evidence type="ECO:0000256" key="6">
    <source>
        <dbReference type="ARBA" id="ARBA00047319"/>
    </source>
</evidence>
<dbReference type="Gene3D" id="3.40.50.12780">
    <property type="entry name" value="N-terminal domain of ligase-like"/>
    <property type="match status" value="1"/>
</dbReference>
<evidence type="ECO:0000259" key="8">
    <source>
        <dbReference type="Pfam" id="PF00501"/>
    </source>
</evidence>
<dbReference type="InterPro" id="IPR045851">
    <property type="entry name" value="AMP-bd_C_sf"/>
</dbReference>
<dbReference type="GO" id="GO:0031956">
    <property type="term" value="F:medium-chain fatty acid-CoA ligase activity"/>
    <property type="evidence" value="ECO:0000318"/>
    <property type="project" value="GO_Central"/>
</dbReference>
<keyword evidence="11" id="KW-1185">Reference proteome</keyword>
<dbReference type="FunFam" id="3.30.300.30:FF:000008">
    <property type="entry name" value="2,3-dihydroxybenzoate-AMP ligase"/>
    <property type="match status" value="1"/>
</dbReference>
<evidence type="ECO:0000313" key="11">
    <source>
        <dbReference type="Proteomes" id="UP000000305"/>
    </source>
</evidence>
<evidence type="ECO:0000259" key="9">
    <source>
        <dbReference type="Pfam" id="PF13193"/>
    </source>
</evidence>